<organism evidence="1 2">
    <name type="scientific">Nonomuraea zeae</name>
    <dbReference type="NCBI Taxonomy" id="1642303"/>
    <lineage>
        <taxon>Bacteria</taxon>
        <taxon>Bacillati</taxon>
        <taxon>Actinomycetota</taxon>
        <taxon>Actinomycetes</taxon>
        <taxon>Streptosporangiales</taxon>
        <taxon>Streptosporangiaceae</taxon>
        <taxon>Nonomuraea</taxon>
    </lineage>
</organism>
<reference evidence="1 2" key="1">
    <citation type="submission" date="2019-05" db="EMBL/GenBank/DDBJ databases">
        <title>Draft genome sequence of Nonomuraea zeae DSM 100528.</title>
        <authorList>
            <person name="Saricaoglu S."/>
            <person name="Isik K."/>
        </authorList>
    </citation>
    <scope>NUCLEOTIDE SEQUENCE [LARGE SCALE GENOMIC DNA]</scope>
    <source>
        <strain evidence="1 2">DSM 100528</strain>
    </source>
</reference>
<dbReference type="RefSeq" id="WP_138694831.1">
    <property type="nucleotide sequence ID" value="NZ_JBHSAZ010000120.1"/>
</dbReference>
<name>A0A5S4G3C4_9ACTN</name>
<sequence length="63" mass="7344">MGVEARDDQGTAVREHHQRLWLLGRPVVAQQDAVRAMEVFNMGQRRTFRPVWGSLAYVFAEFR</sequence>
<evidence type="ECO:0000313" key="2">
    <source>
        <dbReference type="Proteomes" id="UP000306628"/>
    </source>
</evidence>
<comment type="caution">
    <text evidence="1">The sequence shown here is derived from an EMBL/GenBank/DDBJ whole genome shotgun (WGS) entry which is preliminary data.</text>
</comment>
<accession>A0A5S4G3C4</accession>
<protein>
    <submittedName>
        <fullName evidence="1">Uncharacterized protein</fullName>
    </submittedName>
</protein>
<gene>
    <name evidence="1" type="ORF">ETD85_38895</name>
</gene>
<dbReference type="EMBL" id="VCKX01000166">
    <property type="protein sequence ID" value="TMR27517.1"/>
    <property type="molecule type" value="Genomic_DNA"/>
</dbReference>
<dbReference type="Proteomes" id="UP000306628">
    <property type="component" value="Unassembled WGS sequence"/>
</dbReference>
<dbReference type="AlphaFoldDB" id="A0A5S4G3C4"/>
<proteinExistence type="predicted"/>
<keyword evidence="2" id="KW-1185">Reference proteome</keyword>
<evidence type="ECO:0000313" key="1">
    <source>
        <dbReference type="EMBL" id="TMR27517.1"/>
    </source>
</evidence>